<proteinExistence type="predicted"/>
<dbReference type="OrthoDB" id="3855296at2"/>
<accession>A0A101SNM0</accession>
<gene>
    <name evidence="2" type="ORF">AQJ66_34275</name>
</gene>
<dbReference type="Proteomes" id="UP000053024">
    <property type="component" value="Unassembled WGS sequence"/>
</dbReference>
<keyword evidence="1" id="KW-0175">Coiled coil</keyword>
<feature type="coiled-coil region" evidence="1">
    <location>
        <begin position="45"/>
        <end position="72"/>
    </location>
</feature>
<dbReference type="EMBL" id="LMWX01000066">
    <property type="protein sequence ID" value="KUN77072.1"/>
    <property type="molecule type" value="Genomic_DNA"/>
</dbReference>
<reference evidence="2 3" key="1">
    <citation type="submission" date="2015-10" db="EMBL/GenBank/DDBJ databases">
        <title>Draft genome sequence of Streptomyces bungoensis DSM 41781, type strain for the species Streptomyces bungoensis.</title>
        <authorList>
            <person name="Ruckert C."/>
            <person name="Winkler A."/>
            <person name="Kalinowski J."/>
            <person name="Kampfer P."/>
            <person name="Glaeser S."/>
        </authorList>
    </citation>
    <scope>NUCLEOTIDE SEQUENCE [LARGE SCALE GENOMIC DNA]</scope>
    <source>
        <strain evidence="2 3">DSM 41781</strain>
    </source>
</reference>
<organism evidence="2 3">
    <name type="scientific">Streptomyces bungoensis</name>
    <dbReference type="NCBI Taxonomy" id="285568"/>
    <lineage>
        <taxon>Bacteria</taxon>
        <taxon>Bacillati</taxon>
        <taxon>Actinomycetota</taxon>
        <taxon>Actinomycetes</taxon>
        <taxon>Kitasatosporales</taxon>
        <taxon>Streptomycetaceae</taxon>
        <taxon>Streptomyces</taxon>
    </lineage>
</organism>
<evidence type="ECO:0000256" key="1">
    <source>
        <dbReference type="SAM" id="Coils"/>
    </source>
</evidence>
<keyword evidence="3" id="KW-1185">Reference proteome</keyword>
<comment type="caution">
    <text evidence="2">The sequence shown here is derived from an EMBL/GenBank/DDBJ whole genome shotgun (WGS) entry which is preliminary data.</text>
</comment>
<dbReference type="STRING" id="285568.AQJ66_34275"/>
<protein>
    <submittedName>
        <fullName evidence="2">Uncharacterized protein</fullName>
    </submittedName>
</protein>
<evidence type="ECO:0000313" key="2">
    <source>
        <dbReference type="EMBL" id="KUN77072.1"/>
    </source>
</evidence>
<sequence>MLLHAEREQAQHEAAALCARLPWLTDGQAEDLTRHYLEQRLGLTRQALQATADRAKRLRGEYEARYAELRGALLRRHALCACALLAVSAATTTVSCLAAR</sequence>
<name>A0A101SNM0_9ACTN</name>
<dbReference type="AlphaFoldDB" id="A0A101SNM0"/>
<evidence type="ECO:0000313" key="3">
    <source>
        <dbReference type="Proteomes" id="UP000053024"/>
    </source>
</evidence>